<reference evidence="1" key="1">
    <citation type="submission" date="2019-03" db="EMBL/GenBank/DDBJ databases">
        <title>WGS assembly of Setaria viridis.</title>
        <authorList>
            <person name="Huang P."/>
            <person name="Jenkins J."/>
            <person name="Grimwood J."/>
            <person name="Barry K."/>
            <person name="Healey A."/>
            <person name="Mamidi S."/>
            <person name="Sreedasyam A."/>
            <person name="Shu S."/>
            <person name="Feldman M."/>
            <person name="Wu J."/>
            <person name="Yu Y."/>
            <person name="Chen C."/>
            <person name="Johnson J."/>
            <person name="Rokhsar D."/>
            <person name="Baxter I."/>
            <person name="Schmutz J."/>
            <person name="Brutnell T."/>
            <person name="Kellogg E."/>
        </authorList>
    </citation>
    <scope>NUCLEOTIDE SEQUENCE [LARGE SCALE GENOMIC DNA]</scope>
</reference>
<sequence length="104" mass="11199">MGRSGRIGRGWTTRGASCSEQRVVGVFGSAPARHRVGRWQRGPGLGPVDHVTHALAHAGVQGPGVAAWMVRLFSRAREGNRYLSGHVVSRPVGLVFSVGQDCRW</sequence>
<dbReference type="EMBL" id="CM016552">
    <property type="protein sequence ID" value="TKW41137.1"/>
    <property type="molecule type" value="Genomic_DNA"/>
</dbReference>
<keyword evidence="2" id="KW-1185">Reference proteome</keyword>
<proteinExistence type="predicted"/>
<accession>A0A4U6WQH6</accession>
<evidence type="ECO:0000313" key="2">
    <source>
        <dbReference type="Proteomes" id="UP000298652"/>
    </source>
</evidence>
<dbReference type="Proteomes" id="UP000298652">
    <property type="component" value="Chromosome 1"/>
</dbReference>
<evidence type="ECO:0000313" key="1">
    <source>
        <dbReference type="EMBL" id="TKW41137.1"/>
    </source>
</evidence>
<name>A0A4U6WQH6_SETVI</name>
<protein>
    <submittedName>
        <fullName evidence="1">Uncharacterized protein</fullName>
    </submittedName>
</protein>
<organism evidence="1 2">
    <name type="scientific">Setaria viridis</name>
    <name type="common">Green bristlegrass</name>
    <name type="synonym">Setaria italica subsp. viridis</name>
    <dbReference type="NCBI Taxonomy" id="4556"/>
    <lineage>
        <taxon>Eukaryota</taxon>
        <taxon>Viridiplantae</taxon>
        <taxon>Streptophyta</taxon>
        <taxon>Embryophyta</taxon>
        <taxon>Tracheophyta</taxon>
        <taxon>Spermatophyta</taxon>
        <taxon>Magnoliopsida</taxon>
        <taxon>Liliopsida</taxon>
        <taxon>Poales</taxon>
        <taxon>Poaceae</taxon>
        <taxon>PACMAD clade</taxon>
        <taxon>Panicoideae</taxon>
        <taxon>Panicodae</taxon>
        <taxon>Paniceae</taxon>
        <taxon>Cenchrinae</taxon>
        <taxon>Setaria</taxon>
    </lineage>
</organism>
<gene>
    <name evidence="1" type="ORF">SEVIR_1G293950v2</name>
</gene>
<dbReference type="Gramene" id="TKW41137">
    <property type="protein sequence ID" value="TKW41137"/>
    <property type="gene ID" value="SEVIR_1G293950v2"/>
</dbReference>
<dbReference type="AlphaFoldDB" id="A0A4U6WQH6"/>